<dbReference type="EMBL" id="BTSY01000006">
    <property type="protein sequence ID" value="GMT34212.1"/>
    <property type="molecule type" value="Genomic_DNA"/>
</dbReference>
<name>A0AAV5WWR6_9BILA</name>
<dbReference type="AlphaFoldDB" id="A0AAV5WWR6"/>
<organism evidence="1 2">
    <name type="scientific">Pristionchus fissidentatus</name>
    <dbReference type="NCBI Taxonomy" id="1538716"/>
    <lineage>
        <taxon>Eukaryota</taxon>
        <taxon>Metazoa</taxon>
        <taxon>Ecdysozoa</taxon>
        <taxon>Nematoda</taxon>
        <taxon>Chromadorea</taxon>
        <taxon>Rhabditida</taxon>
        <taxon>Rhabditina</taxon>
        <taxon>Diplogasteromorpha</taxon>
        <taxon>Diplogasteroidea</taxon>
        <taxon>Neodiplogasteridae</taxon>
        <taxon>Pristionchus</taxon>
    </lineage>
</organism>
<evidence type="ECO:0000313" key="1">
    <source>
        <dbReference type="EMBL" id="GMT34212.1"/>
    </source>
</evidence>
<comment type="caution">
    <text evidence="1">The sequence shown here is derived from an EMBL/GenBank/DDBJ whole genome shotgun (WGS) entry which is preliminary data.</text>
</comment>
<sequence>MASNYLLISPTAILGIRSPDKSIVLSVSEDNKTVSLRQTIPSDKQYVVRMALRRDKKVISHLATSAKIVDGEYKIRIDSLFPLVFQIGESIGCLKAEILADWECRNVLAKFSLKLDLHETTITDDNQISPINSKCLKIGSQYLAVRG</sequence>
<accession>A0AAV5WWR6</accession>
<keyword evidence="2" id="KW-1185">Reference proteome</keyword>
<proteinExistence type="predicted"/>
<reference evidence="1" key="1">
    <citation type="submission" date="2023-10" db="EMBL/GenBank/DDBJ databases">
        <title>Genome assembly of Pristionchus species.</title>
        <authorList>
            <person name="Yoshida K."/>
            <person name="Sommer R.J."/>
        </authorList>
    </citation>
    <scope>NUCLEOTIDE SEQUENCE</scope>
    <source>
        <strain evidence="1">RS5133</strain>
    </source>
</reference>
<protein>
    <submittedName>
        <fullName evidence="1">Uncharacterized protein</fullName>
    </submittedName>
</protein>
<gene>
    <name evidence="1" type="ORF">PFISCL1PPCAC_25509</name>
</gene>
<evidence type="ECO:0000313" key="2">
    <source>
        <dbReference type="Proteomes" id="UP001432322"/>
    </source>
</evidence>
<dbReference type="Proteomes" id="UP001432322">
    <property type="component" value="Unassembled WGS sequence"/>
</dbReference>